<evidence type="ECO:0000256" key="1">
    <source>
        <dbReference type="SAM" id="MobiDB-lite"/>
    </source>
</evidence>
<evidence type="ECO:0000313" key="4">
    <source>
        <dbReference type="Proteomes" id="UP001642487"/>
    </source>
</evidence>
<proteinExistence type="predicted"/>
<gene>
    <name evidence="3" type="ORF">CITCOLO1_LOCUS9932</name>
</gene>
<evidence type="ECO:0000256" key="2">
    <source>
        <dbReference type="SAM" id="SignalP"/>
    </source>
</evidence>
<evidence type="ECO:0000313" key="3">
    <source>
        <dbReference type="EMBL" id="CAK9317979.1"/>
    </source>
</evidence>
<feature type="signal peptide" evidence="2">
    <location>
        <begin position="1"/>
        <end position="20"/>
    </location>
</feature>
<keyword evidence="2" id="KW-0732">Signal</keyword>
<sequence>MAPSAAILLSLPFFILLVHAQTSSPQNPDAEIKCGSCPCSNPCVQQLPPPPPPPPPAPPCTPTLPSRPPPPRFIYTSSSSPPPPPRFIYTTGVPGDLYQVDANNHWYYFSGTTGKRPAMAAVVVALGCGTLHLMAFGKW</sequence>
<dbReference type="Proteomes" id="UP001642487">
    <property type="component" value="Chromosome 3"/>
</dbReference>
<feature type="chain" id="PRO_5045076616" evidence="2">
    <location>
        <begin position="21"/>
        <end position="139"/>
    </location>
</feature>
<feature type="region of interest" description="Disordered" evidence="1">
    <location>
        <begin position="45"/>
        <end position="86"/>
    </location>
</feature>
<organism evidence="3 4">
    <name type="scientific">Citrullus colocynthis</name>
    <name type="common">colocynth</name>
    <dbReference type="NCBI Taxonomy" id="252529"/>
    <lineage>
        <taxon>Eukaryota</taxon>
        <taxon>Viridiplantae</taxon>
        <taxon>Streptophyta</taxon>
        <taxon>Embryophyta</taxon>
        <taxon>Tracheophyta</taxon>
        <taxon>Spermatophyta</taxon>
        <taxon>Magnoliopsida</taxon>
        <taxon>eudicotyledons</taxon>
        <taxon>Gunneridae</taxon>
        <taxon>Pentapetalae</taxon>
        <taxon>rosids</taxon>
        <taxon>fabids</taxon>
        <taxon>Cucurbitales</taxon>
        <taxon>Cucurbitaceae</taxon>
        <taxon>Benincaseae</taxon>
        <taxon>Citrullus</taxon>
    </lineage>
</organism>
<keyword evidence="4" id="KW-1185">Reference proteome</keyword>
<dbReference type="PANTHER" id="PTHR35094:SF7">
    <property type="entry name" value="LEUCINE-RICH REPEAT EXTENSIN-LIKE PROTEIN 2"/>
    <property type="match status" value="1"/>
</dbReference>
<accession>A0ABP0YC48</accession>
<protein>
    <submittedName>
        <fullName evidence="3">Uncharacterized protein</fullName>
    </submittedName>
</protein>
<dbReference type="EMBL" id="OZ021737">
    <property type="protein sequence ID" value="CAK9317979.1"/>
    <property type="molecule type" value="Genomic_DNA"/>
</dbReference>
<reference evidence="3 4" key="1">
    <citation type="submission" date="2024-03" db="EMBL/GenBank/DDBJ databases">
        <authorList>
            <person name="Gkanogiannis A."/>
            <person name="Becerra Lopez-Lavalle L."/>
        </authorList>
    </citation>
    <scope>NUCLEOTIDE SEQUENCE [LARGE SCALE GENOMIC DNA]</scope>
</reference>
<feature type="compositionally biased region" description="Pro residues" evidence="1">
    <location>
        <begin position="47"/>
        <end position="72"/>
    </location>
</feature>
<name>A0ABP0YC48_9ROSI</name>
<dbReference type="PANTHER" id="PTHR35094">
    <property type="entry name" value="LEUCINE-RICH REPEAT EXTENSIN-LIKE PROTEIN 2"/>
    <property type="match status" value="1"/>
</dbReference>